<evidence type="ECO:0000256" key="9">
    <source>
        <dbReference type="RuleBase" id="RU000461"/>
    </source>
</evidence>
<comment type="similarity">
    <text evidence="2 9">Belongs to the cytochrome P450 family.</text>
</comment>
<evidence type="ECO:0000256" key="6">
    <source>
        <dbReference type="ARBA" id="ARBA00023004"/>
    </source>
</evidence>
<accession>A0A8S3SGE0</accession>
<keyword evidence="7 9" id="KW-0503">Monooxygenase</keyword>
<keyword evidence="11" id="KW-1185">Reference proteome</keyword>
<dbReference type="InterPro" id="IPR036396">
    <property type="entry name" value="Cyt_P450_sf"/>
</dbReference>
<comment type="caution">
    <text evidence="10">The sequence shown here is derived from an EMBL/GenBank/DDBJ whole genome shotgun (WGS) entry which is preliminary data.</text>
</comment>
<dbReference type="CDD" id="cd11054">
    <property type="entry name" value="CYP24A1-like"/>
    <property type="match status" value="1"/>
</dbReference>
<dbReference type="Pfam" id="PF00067">
    <property type="entry name" value="p450"/>
    <property type="match status" value="2"/>
</dbReference>
<evidence type="ECO:0000256" key="5">
    <source>
        <dbReference type="ARBA" id="ARBA00023002"/>
    </source>
</evidence>
<gene>
    <name evidence="10" type="ORF">MEDL_29732</name>
</gene>
<evidence type="ECO:0000256" key="4">
    <source>
        <dbReference type="ARBA" id="ARBA00022723"/>
    </source>
</evidence>
<dbReference type="PANTHER" id="PTHR24279:SF120">
    <property type="entry name" value="CYTOCHROME P450"/>
    <property type="match status" value="1"/>
</dbReference>
<name>A0A8S3SGE0_MYTED</name>
<dbReference type="GO" id="GO:0004497">
    <property type="term" value="F:monooxygenase activity"/>
    <property type="evidence" value="ECO:0007669"/>
    <property type="project" value="UniProtKB-KW"/>
</dbReference>
<evidence type="ECO:0000256" key="3">
    <source>
        <dbReference type="ARBA" id="ARBA00022617"/>
    </source>
</evidence>
<organism evidence="10 11">
    <name type="scientific">Mytilus edulis</name>
    <name type="common">Blue mussel</name>
    <dbReference type="NCBI Taxonomy" id="6550"/>
    <lineage>
        <taxon>Eukaryota</taxon>
        <taxon>Metazoa</taxon>
        <taxon>Spiralia</taxon>
        <taxon>Lophotrochozoa</taxon>
        <taxon>Mollusca</taxon>
        <taxon>Bivalvia</taxon>
        <taxon>Autobranchia</taxon>
        <taxon>Pteriomorphia</taxon>
        <taxon>Mytilida</taxon>
        <taxon>Mytiloidea</taxon>
        <taxon>Mytilidae</taxon>
        <taxon>Mytilinae</taxon>
        <taxon>Mytilus</taxon>
    </lineage>
</organism>
<evidence type="ECO:0000313" key="10">
    <source>
        <dbReference type="EMBL" id="CAG2215992.1"/>
    </source>
</evidence>
<dbReference type="Proteomes" id="UP000683360">
    <property type="component" value="Unassembled WGS sequence"/>
</dbReference>
<dbReference type="Gene3D" id="1.10.630.10">
    <property type="entry name" value="Cytochrome P450"/>
    <property type="match status" value="1"/>
</dbReference>
<evidence type="ECO:0000313" key="11">
    <source>
        <dbReference type="Proteomes" id="UP000683360"/>
    </source>
</evidence>
<dbReference type="EMBL" id="CAJPWZ010001461">
    <property type="protein sequence ID" value="CAG2215992.1"/>
    <property type="molecule type" value="Genomic_DNA"/>
</dbReference>
<dbReference type="PANTHER" id="PTHR24279">
    <property type="entry name" value="CYTOCHROME P450"/>
    <property type="match status" value="1"/>
</dbReference>
<comment type="cofactor">
    <cofactor evidence="1 8">
        <name>heme</name>
        <dbReference type="ChEBI" id="CHEBI:30413"/>
    </cofactor>
</comment>
<sequence length="583" mass="67621">MLSFAPLSQLAGIRTKDIKKMAMRHSSKLVLTFSSTSKRSESIKATGTEVIRVDTTTLDRCPFRKTHTLQTKDATTTVPENKTQLFEDIPGPKGLPIVGTLFDYFKKDGPRFNKMFKAYQQRAFDYGPIYKEQIGAISTVVISDPVQYNKVIRSEGKYPNRREMEPMAHYRRKKKIGLGLVNATINLCSAWHRSITTLKKSFKKTRSIYIYRQGEEWHKHRTVVSKKMLKMKEVMAYCEGLDIVAEDFVKHLMDRLDDKCEIKGLETDLFKWSMESIGIFLFDERIGCLGDRTPAQAQDFIINLHGFFKLMQPLMYNLPIYKLYPTKTWKQYEQYTDNILKIGRSYVDKKAEQLQSTENQSNDHVPFLTYLLSNQSLTPDEALSTATDLLVSATETTTTSSLWILYSLAKNHEVQDKLYKEIENLLPNKEPITPEILSQLSYLKAVVKETFRLYPITFATSRHIDDDLEVNQYIIPAGTHVQGNLYAMYHDPKLYPDPESFKPERWLDGEMDRKFKSLSNLVWGHGARMCIGKRFAEQEMYIMLTKIIQNFKLEYHHEDIEPILNTVMTPDRPLRLKFIPRSG</sequence>
<dbReference type="PRINTS" id="PR00385">
    <property type="entry name" value="P450"/>
</dbReference>
<dbReference type="GO" id="GO:0020037">
    <property type="term" value="F:heme binding"/>
    <property type="evidence" value="ECO:0007669"/>
    <property type="project" value="InterPro"/>
</dbReference>
<proteinExistence type="inferred from homology"/>
<reference evidence="10" key="1">
    <citation type="submission" date="2021-03" db="EMBL/GenBank/DDBJ databases">
        <authorList>
            <person name="Bekaert M."/>
        </authorList>
    </citation>
    <scope>NUCLEOTIDE SEQUENCE</scope>
</reference>
<dbReference type="AlphaFoldDB" id="A0A8S3SGE0"/>
<keyword evidence="4 8" id="KW-0479">Metal-binding</keyword>
<protein>
    <submittedName>
        <fullName evidence="10">Cytochrome P450 10</fullName>
    </submittedName>
</protein>
<evidence type="ECO:0000256" key="7">
    <source>
        <dbReference type="ARBA" id="ARBA00023033"/>
    </source>
</evidence>
<dbReference type="OrthoDB" id="3945418at2759"/>
<dbReference type="InterPro" id="IPR002401">
    <property type="entry name" value="Cyt_P450_E_grp-I"/>
</dbReference>
<keyword evidence="5 9" id="KW-0560">Oxidoreductase</keyword>
<keyword evidence="3 8" id="KW-0349">Heme</keyword>
<dbReference type="GO" id="GO:0005506">
    <property type="term" value="F:iron ion binding"/>
    <property type="evidence" value="ECO:0007669"/>
    <property type="project" value="InterPro"/>
</dbReference>
<feature type="binding site" description="axial binding residue" evidence="8">
    <location>
        <position position="530"/>
    </location>
    <ligand>
        <name>heme</name>
        <dbReference type="ChEBI" id="CHEBI:30413"/>
    </ligand>
    <ligandPart>
        <name>Fe</name>
        <dbReference type="ChEBI" id="CHEBI:18248"/>
    </ligandPart>
</feature>
<dbReference type="SUPFAM" id="SSF48264">
    <property type="entry name" value="Cytochrome P450"/>
    <property type="match status" value="1"/>
</dbReference>
<evidence type="ECO:0000256" key="8">
    <source>
        <dbReference type="PIRSR" id="PIRSR602401-1"/>
    </source>
</evidence>
<dbReference type="PRINTS" id="PR00463">
    <property type="entry name" value="EP450I"/>
</dbReference>
<dbReference type="PROSITE" id="PS00086">
    <property type="entry name" value="CYTOCHROME_P450"/>
    <property type="match status" value="1"/>
</dbReference>
<dbReference type="InterPro" id="IPR017972">
    <property type="entry name" value="Cyt_P450_CS"/>
</dbReference>
<dbReference type="GO" id="GO:0016705">
    <property type="term" value="F:oxidoreductase activity, acting on paired donors, with incorporation or reduction of molecular oxygen"/>
    <property type="evidence" value="ECO:0007669"/>
    <property type="project" value="InterPro"/>
</dbReference>
<dbReference type="InterPro" id="IPR001128">
    <property type="entry name" value="Cyt_P450"/>
</dbReference>
<evidence type="ECO:0000256" key="2">
    <source>
        <dbReference type="ARBA" id="ARBA00010617"/>
    </source>
</evidence>
<keyword evidence="6 8" id="KW-0408">Iron</keyword>
<dbReference type="InterPro" id="IPR050479">
    <property type="entry name" value="CYP11_CYP27_families"/>
</dbReference>
<evidence type="ECO:0000256" key="1">
    <source>
        <dbReference type="ARBA" id="ARBA00001971"/>
    </source>
</evidence>